<feature type="signal peptide" evidence="3">
    <location>
        <begin position="1"/>
        <end position="31"/>
    </location>
</feature>
<organism evidence="4 5">
    <name type="scientific">Scylla paramamosain</name>
    <name type="common">Mud crab</name>
    <dbReference type="NCBI Taxonomy" id="85552"/>
    <lineage>
        <taxon>Eukaryota</taxon>
        <taxon>Metazoa</taxon>
        <taxon>Ecdysozoa</taxon>
        <taxon>Arthropoda</taxon>
        <taxon>Crustacea</taxon>
        <taxon>Multicrustacea</taxon>
        <taxon>Malacostraca</taxon>
        <taxon>Eumalacostraca</taxon>
        <taxon>Eucarida</taxon>
        <taxon>Decapoda</taxon>
        <taxon>Pleocyemata</taxon>
        <taxon>Brachyura</taxon>
        <taxon>Eubrachyura</taxon>
        <taxon>Portunoidea</taxon>
        <taxon>Portunidae</taxon>
        <taxon>Portuninae</taxon>
        <taxon>Scylla</taxon>
    </lineage>
</organism>
<dbReference type="AlphaFoldDB" id="A0AAW0SKK5"/>
<keyword evidence="1 3" id="KW-0732">Signal</keyword>
<dbReference type="SUPFAM" id="SSF57302">
    <property type="entry name" value="Snake toxin-like"/>
    <property type="match status" value="1"/>
</dbReference>
<dbReference type="Proteomes" id="UP001487740">
    <property type="component" value="Unassembled WGS sequence"/>
</dbReference>
<keyword evidence="2" id="KW-1015">Disulfide bond</keyword>
<evidence type="ECO:0000313" key="5">
    <source>
        <dbReference type="Proteomes" id="UP001487740"/>
    </source>
</evidence>
<proteinExistence type="predicted"/>
<dbReference type="PROSITE" id="PS00983">
    <property type="entry name" value="LY6_UPAR"/>
    <property type="match status" value="1"/>
</dbReference>
<evidence type="ECO:0000256" key="3">
    <source>
        <dbReference type="SAM" id="SignalP"/>
    </source>
</evidence>
<evidence type="ECO:0000256" key="2">
    <source>
        <dbReference type="ARBA" id="ARBA00023157"/>
    </source>
</evidence>
<dbReference type="InterPro" id="IPR018363">
    <property type="entry name" value="CD59_antigen_CS"/>
</dbReference>
<accession>A0AAW0SKK5</accession>
<dbReference type="Gene3D" id="2.10.60.10">
    <property type="entry name" value="CD59"/>
    <property type="match status" value="1"/>
</dbReference>
<dbReference type="PANTHER" id="PTHR10036">
    <property type="entry name" value="CD59 GLYCOPROTEIN"/>
    <property type="match status" value="1"/>
</dbReference>
<sequence>MALSRPLPDILYLPFLLLLLLLLALTHQACGIRCVQCEAEGREDECFVKPPPPIECGRGMSVCLTIHTYTPVREDSRKMLSLVRTCAPTDMGWDCERGRTKGGQQMEVCHDTCTWDGCNHAPSTVAPALVVTAALLTNVLLL</sequence>
<dbReference type="PANTHER" id="PTHR10036:SF3">
    <property type="entry name" value="PROTEIN SLEEPLESS-RELATED"/>
    <property type="match status" value="1"/>
</dbReference>
<protein>
    <recommendedName>
        <fullName evidence="6">Protein sleepless</fullName>
    </recommendedName>
</protein>
<evidence type="ECO:0000313" key="4">
    <source>
        <dbReference type="EMBL" id="KAK8375429.1"/>
    </source>
</evidence>
<evidence type="ECO:0008006" key="6">
    <source>
        <dbReference type="Google" id="ProtNLM"/>
    </source>
</evidence>
<feature type="chain" id="PRO_5043788366" description="Protein sleepless" evidence="3">
    <location>
        <begin position="32"/>
        <end position="142"/>
    </location>
</feature>
<dbReference type="InterPro" id="IPR045860">
    <property type="entry name" value="Snake_toxin-like_sf"/>
</dbReference>
<comment type="caution">
    <text evidence="4">The sequence shown here is derived from an EMBL/GenBank/DDBJ whole genome shotgun (WGS) entry which is preliminary data.</text>
</comment>
<dbReference type="EMBL" id="JARAKH010000049">
    <property type="protein sequence ID" value="KAK8375429.1"/>
    <property type="molecule type" value="Genomic_DNA"/>
</dbReference>
<gene>
    <name evidence="4" type="ORF">O3P69_008341</name>
</gene>
<keyword evidence="5" id="KW-1185">Reference proteome</keyword>
<name>A0AAW0SKK5_SCYPA</name>
<evidence type="ECO:0000256" key="1">
    <source>
        <dbReference type="ARBA" id="ARBA00022729"/>
    </source>
</evidence>
<reference evidence="4 5" key="1">
    <citation type="submission" date="2023-03" db="EMBL/GenBank/DDBJ databases">
        <title>High-quality genome of Scylla paramamosain provides insights in environmental adaptation.</title>
        <authorList>
            <person name="Zhang L."/>
        </authorList>
    </citation>
    <scope>NUCLEOTIDE SEQUENCE [LARGE SCALE GENOMIC DNA]</scope>
    <source>
        <strain evidence="4">LZ_2023a</strain>
        <tissue evidence="4">Muscle</tissue>
    </source>
</reference>